<feature type="region of interest" description="Disordered" evidence="1">
    <location>
        <begin position="24"/>
        <end position="57"/>
    </location>
</feature>
<dbReference type="Proteomes" id="UP001233172">
    <property type="component" value="Unassembled WGS sequence"/>
</dbReference>
<reference evidence="2" key="1">
    <citation type="journal article" date="2023" name="PLoS Negl. Trop. Dis.">
        <title>A genome sequence for Biomphalaria pfeifferi, the major vector snail for the human-infecting parasite Schistosoma mansoni.</title>
        <authorList>
            <person name="Bu L."/>
            <person name="Lu L."/>
            <person name="Laidemitt M.R."/>
            <person name="Zhang S.M."/>
            <person name="Mutuku M."/>
            <person name="Mkoji G."/>
            <person name="Steinauer M."/>
            <person name="Loker E.S."/>
        </authorList>
    </citation>
    <scope>NUCLEOTIDE SEQUENCE</scope>
    <source>
        <strain evidence="2">KasaAsao</strain>
    </source>
</reference>
<keyword evidence="3" id="KW-1185">Reference proteome</keyword>
<accession>A0AAD8AU29</accession>
<feature type="compositionally biased region" description="Basic and acidic residues" evidence="1">
    <location>
        <begin position="24"/>
        <end position="37"/>
    </location>
</feature>
<evidence type="ECO:0000256" key="1">
    <source>
        <dbReference type="SAM" id="MobiDB-lite"/>
    </source>
</evidence>
<evidence type="ECO:0000313" key="3">
    <source>
        <dbReference type="Proteomes" id="UP001233172"/>
    </source>
</evidence>
<proteinExistence type="predicted"/>
<organism evidence="2 3">
    <name type="scientific">Biomphalaria pfeifferi</name>
    <name type="common">Bloodfluke planorb</name>
    <name type="synonym">Freshwater snail</name>
    <dbReference type="NCBI Taxonomy" id="112525"/>
    <lineage>
        <taxon>Eukaryota</taxon>
        <taxon>Metazoa</taxon>
        <taxon>Spiralia</taxon>
        <taxon>Lophotrochozoa</taxon>
        <taxon>Mollusca</taxon>
        <taxon>Gastropoda</taxon>
        <taxon>Heterobranchia</taxon>
        <taxon>Euthyneura</taxon>
        <taxon>Panpulmonata</taxon>
        <taxon>Hygrophila</taxon>
        <taxon>Lymnaeoidea</taxon>
        <taxon>Planorbidae</taxon>
        <taxon>Biomphalaria</taxon>
    </lineage>
</organism>
<reference evidence="2" key="2">
    <citation type="submission" date="2023-04" db="EMBL/GenBank/DDBJ databases">
        <authorList>
            <person name="Bu L."/>
            <person name="Lu L."/>
            <person name="Laidemitt M.R."/>
            <person name="Zhang S.M."/>
            <person name="Mutuku M."/>
            <person name="Mkoji G."/>
            <person name="Steinauer M."/>
            <person name="Loker E.S."/>
        </authorList>
    </citation>
    <scope>NUCLEOTIDE SEQUENCE</scope>
    <source>
        <strain evidence="2">KasaAsao</strain>
        <tissue evidence="2">Whole Snail</tissue>
    </source>
</reference>
<sequence>LCNKNNRRYGVFLSANELETFMKQLKDEEKPPAHDGSRSSSLSQDENKRESSSSEETLQDINASYVRQLLNAYCIPKHLRVVKNGANFCVYFNQTLK</sequence>
<evidence type="ECO:0000313" key="2">
    <source>
        <dbReference type="EMBL" id="KAK0042445.1"/>
    </source>
</evidence>
<gene>
    <name evidence="2" type="ORF">Bpfe_028098</name>
</gene>
<protein>
    <submittedName>
        <fullName evidence="2">Uncharacterized protein</fullName>
    </submittedName>
</protein>
<dbReference type="AlphaFoldDB" id="A0AAD8AU29"/>
<dbReference type="EMBL" id="JASAOG010000240">
    <property type="protein sequence ID" value="KAK0042445.1"/>
    <property type="molecule type" value="Genomic_DNA"/>
</dbReference>
<comment type="caution">
    <text evidence="2">The sequence shown here is derived from an EMBL/GenBank/DDBJ whole genome shotgun (WGS) entry which is preliminary data.</text>
</comment>
<name>A0AAD8AU29_BIOPF</name>
<feature type="non-terminal residue" evidence="2">
    <location>
        <position position="1"/>
    </location>
</feature>